<accession>A0ACD0NZU7</accession>
<sequence>MPAKTSSPLTSVRTNNGFTSQRPPRICKKVVLKGSVTHYSASYTLYLKVELPDSPRAQTYPLLPDAGLRLKSSHVHPLDSHGAASALSGNAASAASYLGIPLSIDDNFLPTLTPERLALQQEFAQKPDKQEGGSGDARRRSITPSRDFGGQIPKVTVANFQVSLVAPPLNSDAYKPPPTPASTTATTSSSSSSKPAPASRGKNLFIVVLNLEVGLSQRPPKAPNVVKLPIPYCLNNFLRFTIDETVSSEEEGIAVEIHPTILPRNRARRSKTSITAPDRTFTTDLLESDDEDDAITLGPTSDEESSDGDGMSISGPFASCEAVTIRWASPTAGNFPRPSAVGGEIANALRADEIRTNLRYSVAGRALFEKHAALISPNSVLLQVDVDAELNGAFYPGLEQEAILRLELDSFGQKSQWVSVQAAPNRLIKACGRPTVGNTDILDKEKVSPLPLDELKRRLSREPSPQNDPIGMNGPPGDEDDLLLVEPPKGLQDSDLDFSLDEGIVQRPRRHSISSRGTSRSHTPAPEEDDVLENDGTAMGSDLQSSSVDLTLDLATLGEVEGSRGGVRFSLSGLLAISPMTGRLPESSQDQSASLALPVLRTPTIPTHDCCVQAIASFQAAFEMDLVRLPQASGKDGRLFLEARANPSRPPPGHGFDLEAHVVSLSRSPISEDLNLPVESSQAVVKQEETGRSSESWRTQTQDHFVEEGDEGVSLCSSKATYEVWPCQSESGERRLMVVMDFQWPTAIGSFKPPRTARFKPTQEAQIRSAFVNKVAASFSKDEQSQENQYQLQIPGDLVGLKDGFEAQVTLSLPWKDEMERECIKAELPTLCFETAHVSIRVHTVDGYLLTSNSNGRIEHSVTDESDKSLVLTAFQIPRNESVRIDVQLSHKVDVIATPGPSTASQIQDAGKPRSKEKSRSHASVCLAISNLIWTVFLTFFTFATFYTLEPAIHTLNLKVDQLAMANDIDFRDGTWMLPNPPSSSVSKPFSAQEGQGFPLREGRSGSKSAGDEIEEWIKALEEERDPDARPPTRDDPIPSLGRMGEEGSVGGEEGKVWTNDPARAKGDGEISEAVASGKGGVPGSVDRALQVREGGGMMLIPLARILSSPLVIVGRGTLTFFRLVSKVLLWR</sequence>
<proteinExistence type="predicted"/>
<dbReference type="EMBL" id="KZ819851">
    <property type="protein sequence ID" value="PWN51341.1"/>
    <property type="molecule type" value="Genomic_DNA"/>
</dbReference>
<name>A0ACD0NZU7_9BASI</name>
<reference evidence="1 2" key="1">
    <citation type="journal article" date="2018" name="Mol. Biol. Evol.">
        <title>Broad Genomic Sampling Reveals a Smut Pathogenic Ancestry of the Fungal Clade Ustilaginomycotina.</title>
        <authorList>
            <person name="Kijpornyongpan T."/>
            <person name="Mondo S.J."/>
            <person name="Barry K."/>
            <person name="Sandor L."/>
            <person name="Lee J."/>
            <person name="Lipzen A."/>
            <person name="Pangilinan J."/>
            <person name="LaButti K."/>
            <person name="Hainaut M."/>
            <person name="Henrissat B."/>
            <person name="Grigoriev I.V."/>
            <person name="Spatafora J.W."/>
            <person name="Aime M.C."/>
        </authorList>
    </citation>
    <scope>NUCLEOTIDE SEQUENCE [LARGE SCALE GENOMIC DNA]</scope>
    <source>
        <strain evidence="1 2">SA 807</strain>
    </source>
</reference>
<gene>
    <name evidence="1" type="ORF">IE53DRAFT_386294</name>
</gene>
<evidence type="ECO:0000313" key="2">
    <source>
        <dbReference type="Proteomes" id="UP000245626"/>
    </source>
</evidence>
<dbReference type="Proteomes" id="UP000245626">
    <property type="component" value="Unassembled WGS sequence"/>
</dbReference>
<organism evidence="1 2">
    <name type="scientific">Violaceomyces palustris</name>
    <dbReference type="NCBI Taxonomy" id="1673888"/>
    <lineage>
        <taxon>Eukaryota</taxon>
        <taxon>Fungi</taxon>
        <taxon>Dikarya</taxon>
        <taxon>Basidiomycota</taxon>
        <taxon>Ustilaginomycotina</taxon>
        <taxon>Ustilaginomycetes</taxon>
        <taxon>Violaceomycetales</taxon>
        <taxon>Violaceomycetaceae</taxon>
        <taxon>Violaceomyces</taxon>
    </lineage>
</organism>
<keyword evidence="2" id="KW-1185">Reference proteome</keyword>
<evidence type="ECO:0000313" key="1">
    <source>
        <dbReference type="EMBL" id="PWN51341.1"/>
    </source>
</evidence>
<protein>
    <submittedName>
        <fullName evidence="1">Uncharacterized protein</fullName>
    </submittedName>
</protein>